<feature type="domain" description="Apple" evidence="6">
    <location>
        <begin position="1339"/>
        <end position="1417"/>
    </location>
</feature>
<dbReference type="InterPro" id="IPR013806">
    <property type="entry name" value="Kringle-like"/>
</dbReference>
<evidence type="ECO:0000313" key="8">
    <source>
        <dbReference type="Proteomes" id="UP000683360"/>
    </source>
</evidence>
<evidence type="ECO:0000256" key="1">
    <source>
        <dbReference type="ARBA" id="ARBA00022572"/>
    </source>
</evidence>
<dbReference type="Proteomes" id="UP000683360">
    <property type="component" value="Unassembled WGS sequence"/>
</dbReference>
<feature type="compositionally biased region" description="Basic and acidic residues" evidence="4">
    <location>
        <begin position="613"/>
        <end position="623"/>
    </location>
</feature>
<feature type="domain" description="Kringle" evidence="5">
    <location>
        <begin position="249"/>
        <end position="322"/>
    </location>
</feature>
<feature type="region of interest" description="Disordered" evidence="4">
    <location>
        <begin position="482"/>
        <end position="501"/>
    </location>
</feature>
<dbReference type="PROSITE" id="PS50070">
    <property type="entry name" value="KRINGLE_2"/>
    <property type="match status" value="2"/>
</dbReference>
<dbReference type="InterPro" id="IPR003609">
    <property type="entry name" value="Pan_app"/>
</dbReference>
<dbReference type="Pfam" id="PF00051">
    <property type="entry name" value="Kringle"/>
    <property type="match status" value="2"/>
</dbReference>
<dbReference type="InterPro" id="IPR038178">
    <property type="entry name" value="Kringle_sf"/>
</dbReference>
<dbReference type="OrthoDB" id="6119203at2759"/>
<protein>
    <recommendedName>
        <fullName evidence="9">PLG</fullName>
    </recommendedName>
</protein>
<feature type="region of interest" description="Disordered" evidence="4">
    <location>
        <begin position="1286"/>
        <end position="1310"/>
    </location>
</feature>
<comment type="caution">
    <text evidence="7">The sequence shown here is derived from an EMBL/GenBank/DDBJ whole genome shotgun (WGS) entry which is preliminary data.</text>
</comment>
<dbReference type="EMBL" id="CAJPWZ010002024">
    <property type="protein sequence ID" value="CAG2229351.1"/>
    <property type="molecule type" value="Genomic_DNA"/>
</dbReference>
<feature type="compositionally biased region" description="Basic and acidic residues" evidence="4">
    <location>
        <begin position="773"/>
        <end position="783"/>
    </location>
</feature>
<feature type="compositionally biased region" description="Basic and acidic residues" evidence="4">
    <location>
        <begin position="681"/>
        <end position="703"/>
    </location>
</feature>
<feature type="compositionally biased region" description="Basic and acidic residues" evidence="4">
    <location>
        <begin position="885"/>
        <end position="895"/>
    </location>
</feature>
<sequence length="1417" mass="156509">MESSPLLGQQDCGESNMAVEGDDSCLSIKPVPRYSQSIGSIIRFDCEARSNTMSEAKFGYCPVQICQLNGTWSTASLSCAKNECIETGKHYNGRRVCTKSGIPCQSWTSQVPHSHGFVYGDVFPDKTIEHAGRTCRDPGFLRGSPWCYTQDNNIEWDFCDIPKCQGQNEQTVDCGIPDFQLRADNECVSLAPLDTFETTEGSALIYKCAKLQEGVISFNNYCPVEVCQANGTWSPAYVSCAENECYVGGKSREYKGKRICTSNGLQCKPWNELKDKTFYLHSFSDETIQSAGSYCRDPDGERGSPWCYTDNVLWDYCSVPKCSETEATTVTIPSNMLDTTVVYAPRLEIENNQPVDQEFITYVTKIVDDKKVTRPDNLEQSTFYSTASPTTNAQDMYSANWFATDKIQTNDDLPHQLQTAETTKVVESSKTGWHVETGEKYQTKELVETSKQLTTFPWKDETEYFQISSALDTTTATSQMTQKTAGAQVQTNGIKYDSKPAHISEATDISKDETEPAHISEATDVSKDETKPAHISEATDVSKDETKPSLISEATDVSKDETKPVHISEATDVSKDETKPDHISEATDISEDETKNAHISEATDPAHISEATDVSKDETKPAHISESTDVSKDETKPGQISEGTDVSKDETKPGQISEATDVSKDETKPAHISEATDISEDETKKAHISEATDVLKDETKPAHISEATDVSKDETKPAHISEATDVSKDETKPAHISESTDVSKDETKPGQISEGTDVSKDETKQGQISEATDVSKDETKSAHISEATDISEDETKKAHISEVTDVLKDKTKPAHISEATDVSKDEAKPAHISEATDISKDETKPAHISESTDVSKDETKPGQISEGTDVSKDETKPGQISEATDVSKDETKPAHISEATDVLKDETKPAHISEATDVLKDETKPTHISEATDVSKDETKPVHISKATDVSKDETKPVHISEATDVSKDETGTSTNITGLEQWMTTKINEASENSRVNKVTKDLISVQSATVDNIQTVHSTKYLPDHDLTTLDEDIDTMRIKVGRTEHPIFFISQSIKGTPTNKAVERTYKYLSKGTEQTEPKIGMYTEVPESMHTITDDISSKTTAPIDGLLHTTEMIEMVKHIKQDKTTDQVIDSDQHTFKENIINHINDNNEQTTALYDRIVSVSAMTYNNKLEDNPSKEARTFPLLDGNIANDANDTNVDYEHGSSVNERQRDSVTANAQAVTIQKYELGDTSRNTMSSSHFVSTIDDPITKQIETNSNNQHKIEASTDNIWTRQSIDNNRVHMASSSSSHEDTTPESKPKLERPIDKAITFNSTTNIKSKPYKSEMASNNIIKCQTGSVLFTQFRKSAVQSHQIQRVLSRSNILDCARICRSNSDCVLFRYLADECTIFGSDYMGGGTIDCSSGQSCYRRIN</sequence>
<dbReference type="InterPro" id="IPR053236">
    <property type="entry name" value="Cornifin"/>
</dbReference>
<feature type="compositionally biased region" description="Basic and acidic residues" evidence="4">
    <location>
        <begin position="709"/>
        <end position="719"/>
    </location>
</feature>
<name>A0A8S3T707_MYTED</name>
<dbReference type="PANTHER" id="PTHR13884:SF9">
    <property type="entry name" value="PROTEIN CBG13449"/>
    <property type="match status" value="1"/>
</dbReference>
<evidence type="ECO:0000313" key="7">
    <source>
        <dbReference type="EMBL" id="CAG2229351.1"/>
    </source>
</evidence>
<dbReference type="SMART" id="SM00130">
    <property type="entry name" value="KR"/>
    <property type="match status" value="2"/>
</dbReference>
<feature type="compositionally biased region" description="Basic and acidic residues" evidence="4">
    <location>
        <begin position="508"/>
        <end position="518"/>
    </location>
</feature>
<reference evidence="7" key="1">
    <citation type="submission" date="2021-03" db="EMBL/GenBank/DDBJ databases">
        <authorList>
            <person name="Bekaert M."/>
        </authorList>
    </citation>
    <scope>NUCLEOTIDE SEQUENCE</scope>
</reference>
<feature type="compositionally biased region" description="Basic and acidic residues" evidence="4">
    <location>
        <begin position="556"/>
        <end position="566"/>
    </location>
</feature>
<comment type="caution">
    <text evidence="3">Lacks conserved residue(s) required for the propagation of feature annotation.</text>
</comment>
<evidence type="ECO:0008006" key="9">
    <source>
        <dbReference type="Google" id="ProtNLM"/>
    </source>
</evidence>
<feature type="compositionally biased region" description="Basic and acidic residues" evidence="4">
    <location>
        <begin position="524"/>
        <end position="534"/>
    </location>
</feature>
<feature type="compositionally biased region" description="Basic and acidic residues" evidence="4">
    <location>
        <begin position="901"/>
        <end position="911"/>
    </location>
</feature>
<feature type="compositionally biased region" description="Basic and acidic residues" evidence="4">
    <location>
        <begin position="725"/>
        <end position="735"/>
    </location>
</feature>
<feature type="compositionally biased region" description="Basic and acidic residues" evidence="4">
    <location>
        <begin position="572"/>
        <end position="585"/>
    </location>
</feature>
<feature type="compositionally biased region" description="Basic and acidic residues" evidence="4">
    <location>
        <begin position="821"/>
        <end position="831"/>
    </location>
</feature>
<feature type="compositionally biased region" description="Basic and acidic residues" evidence="4">
    <location>
        <begin position="793"/>
        <end position="812"/>
    </location>
</feature>
<feature type="compositionally biased region" description="Basic and acidic residues" evidence="4">
    <location>
        <begin position="837"/>
        <end position="847"/>
    </location>
</feature>
<feature type="compositionally biased region" description="Basic and acidic residues" evidence="4">
    <location>
        <begin position="949"/>
        <end position="959"/>
    </location>
</feature>
<keyword evidence="2" id="KW-1015">Disulfide bond</keyword>
<keyword evidence="8" id="KW-1185">Reference proteome</keyword>
<feature type="compositionally biased region" description="Basic and acidic residues" evidence="4">
    <location>
        <begin position="661"/>
        <end position="671"/>
    </location>
</feature>
<dbReference type="CDD" id="cd00108">
    <property type="entry name" value="KR"/>
    <property type="match status" value="2"/>
</dbReference>
<dbReference type="SUPFAM" id="SSF57440">
    <property type="entry name" value="Kringle-like"/>
    <property type="match status" value="2"/>
</dbReference>
<dbReference type="InterPro" id="IPR000001">
    <property type="entry name" value="Kringle"/>
</dbReference>
<proteinExistence type="predicted"/>
<evidence type="ECO:0000259" key="6">
    <source>
        <dbReference type="PROSITE" id="PS50948"/>
    </source>
</evidence>
<evidence type="ECO:0000259" key="5">
    <source>
        <dbReference type="PROSITE" id="PS50070"/>
    </source>
</evidence>
<keyword evidence="1 3" id="KW-0420">Kringle</keyword>
<dbReference type="PROSITE" id="PS50948">
    <property type="entry name" value="PAN"/>
    <property type="match status" value="1"/>
</dbReference>
<organism evidence="7 8">
    <name type="scientific">Mytilus edulis</name>
    <name type="common">Blue mussel</name>
    <dbReference type="NCBI Taxonomy" id="6550"/>
    <lineage>
        <taxon>Eukaryota</taxon>
        <taxon>Metazoa</taxon>
        <taxon>Spiralia</taxon>
        <taxon>Lophotrochozoa</taxon>
        <taxon>Mollusca</taxon>
        <taxon>Bivalvia</taxon>
        <taxon>Autobranchia</taxon>
        <taxon>Pteriomorphia</taxon>
        <taxon>Mytilida</taxon>
        <taxon>Mytiloidea</taxon>
        <taxon>Mytilidae</taxon>
        <taxon>Mytilinae</taxon>
        <taxon>Mytilus</taxon>
    </lineage>
</organism>
<feature type="compositionally biased region" description="Basic and acidic residues" evidence="4">
    <location>
        <begin position="1294"/>
        <end position="1310"/>
    </location>
</feature>
<feature type="region of interest" description="Disordered" evidence="4">
    <location>
        <begin position="507"/>
        <end position="978"/>
    </location>
</feature>
<feature type="compositionally biased region" description="Basic and acidic residues" evidence="4">
    <location>
        <begin position="917"/>
        <end position="927"/>
    </location>
</feature>
<evidence type="ECO:0000256" key="3">
    <source>
        <dbReference type="PROSITE-ProRule" id="PRU00121"/>
    </source>
</evidence>
<dbReference type="PANTHER" id="PTHR13884">
    <property type="entry name" value="DUF853 DOMAIN-CONTAINING PROTEIN"/>
    <property type="match status" value="1"/>
</dbReference>
<gene>
    <name evidence="7" type="ORF">MEDL_42222</name>
</gene>
<evidence type="ECO:0000256" key="2">
    <source>
        <dbReference type="ARBA" id="ARBA00023157"/>
    </source>
</evidence>
<dbReference type="Gene3D" id="2.40.20.10">
    <property type="entry name" value="Plasminogen Kringle 4"/>
    <property type="match status" value="2"/>
</dbReference>
<evidence type="ECO:0000256" key="4">
    <source>
        <dbReference type="SAM" id="MobiDB-lite"/>
    </source>
</evidence>
<feature type="domain" description="Kringle" evidence="5">
    <location>
        <begin position="88"/>
        <end position="164"/>
    </location>
</feature>
<accession>A0A8S3T707</accession>